<evidence type="ECO:0000256" key="4">
    <source>
        <dbReference type="ARBA" id="ARBA00023004"/>
    </source>
</evidence>
<dbReference type="Gene3D" id="2.60.120.330">
    <property type="entry name" value="B-lactam Antibiotic, Isopenicillin N Synthase, Chain"/>
    <property type="match status" value="1"/>
</dbReference>
<proteinExistence type="inferred from homology"/>
<keyword evidence="2 5" id="KW-0479">Metal-binding</keyword>
<keyword evidence="3 5" id="KW-0560">Oxidoreductase</keyword>
<accession>A0ABP0B6E4</accession>
<dbReference type="InterPro" id="IPR027443">
    <property type="entry name" value="IPNS-like_sf"/>
</dbReference>
<dbReference type="PROSITE" id="PS51471">
    <property type="entry name" value="FE2OG_OXY"/>
    <property type="match status" value="1"/>
</dbReference>
<comment type="similarity">
    <text evidence="1 5">Belongs to the iron/ascorbate-dependent oxidoreductase family.</text>
</comment>
<dbReference type="PRINTS" id="PR00682">
    <property type="entry name" value="IPNSYNTHASE"/>
</dbReference>
<name>A0ABP0B6E4_9PEZI</name>
<dbReference type="PANTHER" id="PTHR10209:SF867">
    <property type="entry name" value="2-OXOGLUTARATE (2OG) AND FE(II)-DEPENDENT OXYGENASE SUPERFAMILY PROTEIN"/>
    <property type="match status" value="1"/>
</dbReference>
<feature type="domain" description="Fe2OG dioxygenase" evidence="6">
    <location>
        <begin position="220"/>
        <end position="320"/>
    </location>
</feature>
<dbReference type="PANTHER" id="PTHR10209">
    <property type="entry name" value="OXIDOREDUCTASE, 2OG-FE II OXYGENASE FAMILY PROTEIN"/>
    <property type="match status" value="1"/>
</dbReference>
<organism evidence="7 8">
    <name type="scientific">Sporothrix eucalyptigena</name>
    <dbReference type="NCBI Taxonomy" id="1812306"/>
    <lineage>
        <taxon>Eukaryota</taxon>
        <taxon>Fungi</taxon>
        <taxon>Dikarya</taxon>
        <taxon>Ascomycota</taxon>
        <taxon>Pezizomycotina</taxon>
        <taxon>Sordariomycetes</taxon>
        <taxon>Sordariomycetidae</taxon>
        <taxon>Ophiostomatales</taxon>
        <taxon>Ophiostomataceae</taxon>
        <taxon>Sporothrix</taxon>
    </lineage>
</organism>
<dbReference type="EMBL" id="CAWUHD010000016">
    <property type="protein sequence ID" value="CAK7215111.1"/>
    <property type="molecule type" value="Genomic_DNA"/>
</dbReference>
<evidence type="ECO:0000256" key="2">
    <source>
        <dbReference type="ARBA" id="ARBA00022723"/>
    </source>
</evidence>
<gene>
    <name evidence="7" type="ORF">SEUCBS140593_002420</name>
</gene>
<evidence type="ECO:0000313" key="7">
    <source>
        <dbReference type="EMBL" id="CAK7215111.1"/>
    </source>
</evidence>
<reference evidence="7 8" key="1">
    <citation type="submission" date="2024-01" db="EMBL/GenBank/DDBJ databases">
        <authorList>
            <person name="Allen C."/>
            <person name="Tagirdzhanova G."/>
        </authorList>
    </citation>
    <scope>NUCLEOTIDE SEQUENCE [LARGE SCALE GENOMIC DNA]</scope>
</reference>
<dbReference type="InterPro" id="IPR044861">
    <property type="entry name" value="IPNS-like_FE2OG_OXY"/>
</dbReference>
<sequence>MAATTITATARLTTTPATVQLNTLELVSGRVVEFVSNDAIEADYVPVIDVSRLYSPDGAERQALAEEIGHAARNVGFLTIVNHGVDMKLAQAVFDQAKEFFNLDREKKMKVYTGLLPDEYIGYHPIHEYNANEKKYQDTYLTEDLYEAYNWNFEPANDASTKDVPSAPVVNSWPADLLNFQKTLGKYQAALVDLARRMTRMFALALQLPETAFDGFVELPEASMRILHYPVQTASRDDQNGTGAHTDVEHFTMITQDCDGLEVLRKDGQWVKVRPVADSFVVNIADSFMRQTNDMFVSTVHRVINTSGKERYSCPLFFGFNRATVMTPIPSCVSETNPHKHPVTTAGEYYQWRAHQAAKRARPGCTHDQEKLGIRKRHLTLYHHEDSEKKSKMDRTIQKLSIFHFDGHQPAGLMYVNTPSGVGKSKL</sequence>
<dbReference type="InterPro" id="IPR026992">
    <property type="entry name" value="DIOX_N"/>
</dbReference>
<dbReference type="Pfam" id="PF14226">
    <property type="entry name" value="DIOX_N"/>
    <property type="match status" value="1"/>
</dbReference>
<evidence type="ECO:0000256" key="5">
    <source>
        <dbReference type="RuleBase" id="RU003682"/>
    </source>
</evidence>
<comment type="caution">
    <text evidence="7">The sequence shown here is derived from an EMBL/GenBank/DDBJ whole genome shotgun (WGS) entry which is preliminary data.</text>
</comment>
<dbReference type="SUPFAM" id="SSF51197">
    <property type="entry name" value="Clavaminate synthase-like"/>
    <property type="match status" value="1"/>
</dbReference>
<evidence type="ECO:0000313" key="8">
    <source>
        <dbReference type="Proteomes" id="UP001642482"/>
    </source>
</evidence>
<keyword evidence="8" id="KW-1185">Reference proteome</keyword>
<keyword evidence="4 5" id="KW-0408">Iron</keyword>
<dbReference type="InterPro" id="IPR005123">
    <property type="entry name" value="Oxoglu/Fe-dep_dioxygenase_dom"/>
</dbReference>
<dbReference type="Pfam" id="PF03171">
    <property type="entry name" value="2OG-FeII_Oxy"/>
    <property type="match status" value="1"/>
</dbReference>
<protein>
    <recommendedName>
        <fullName evidence="6">Fe2OG dioxygenase domain-containing protein</fullName>
    </recommendedName>
</protein>
<evidence type="ECO:0000256" key="1">
    <source>
        <dbReference type="ARBA" id="ARBA00008056"/>
    </source>
</evidence>
<evidence type="ECO:0000259" key="6">
    <source>
        <dbReference type="PROSITE" id="PS51471"/>
    </source>
</evidence>
<evidence type="ECO:0000256" key="3">
    <source>
        <dbReference type="ARBA" id="ARBA00023002"/>
    </source>
</evidence>
<dbReference type="Proteomes" id="UP001642482">
    <property type="component" value="Unassembled WGS sequence"/>
</dbReference>